<keyword evidence="6" id="KW-1185">Reference proteome</keyword>
<dbReference type="Pfam" id="PF12840">
    <property type="entry name" value="HTH_20"/>
    <property type="match status" value="1"/>
</dbReference>
<organism evidence="5 6">
    <name type="scientific">Paraconexibacter antarcticus</name>
    <dbReference type="NCBI Taxonomy" id="2949664"/>
    <lineage>
        <taxon>Bacteria</taxon>
        <taxon>Bacillati</taxon>
        <taxon>Actinomycetota</taxon>
        <taxon>Thermoleophilia</taxon>
        <taxon>Solirubrobacterales</taxon>
        <taxon>Paraconexibacteraceae</taxon>
        <taxon>Paraconexibacter</taxon>
    </lineage>
</organism>
<dbReference type="InterPro" id="IPR036390">
    <property type="entry name" value="WH_DNA-bd_sf"/>
</dbReference>
<evidence type="ECO:0000256" key="2">
    <source>
        <dbReference type="ARBA" id="ARBA00023125"/>
    </source>
</evidence>
<evidence type="ECO:0000256" key="3">
    <source>
        <dbReference type="ARBA" id="ARBA00023163"/>
    </source>
</evidence>
<evidence type="ECO:0000313" key="5">
    <source>
        <dbReference type="EMBL" id="UTI66851.1"/>
    </source>
</evidence>
<dbReference type="InterPro" id="IPR051011">
    <property type="entry name" value="Metal_resp_trans_reg"/>
</dbReference>
<accession>A0ABY5DYT3</accession>
<sequence length="118" mass="12961">MSQAVTSVPHPIPVDLSDLIAQRFRVIGEPLRIRLLDHLRDGESSVHALTNALGATQQNVSKHLQVLFQAGIVARRKDGTTAMYRIVDSSVFDLCELVCGGLQRQVAEMNAVVRGETR</sequence>
<dbReference type="InterPro" id="IPR011991">
    <property type="entry name" value="ArsR-like_HTH"/>
</dbReference>
<dbReference type="PRINTS" id="PR00778">
    <property type="entry name" value="HTHARSR"/>
</dbReference>
<name>A0ABY5DYT3_9ACTN</name>
<dbReference type="SMART" id="SM00418">
    <property type="entry name" value="HTH_ARSR"/>
    <property type="match status" value="1"/>
</dbReference>
<dbReference type="PANTHER" id="PTHR43132">
    <property type="entry name" value="ARSENICAL RESISTANCE OPERON REPRESSOR ARSR-RELATED"/>
    <property type="match status" value="1"/>
</dbReference>
<dbReference type="EMBL" id="CP098502">
    <property type="protein sequence ID" value="UTI66851.1"/>
    <property type="molecule type" value="Genomic_DNA"/>
</dbReference>
<protein>
    <submittedName>
        <fullName evidence="5">Metalloregulator ArsR/SmtB family transcription factor</fullName>
    </submittedName>
</protein>
<dbReference type="RefSeq" id="WP_254573506.1">
    <property type="nucleotide sequence ID" value="NZ_CP098502.1"/>
</dbReference>
<dbReference type="InterPro" id="IPR001845">
    <property type="entry name" value="HTH_ArsR_DNA-bd_dom"/>
</dbReference>
<dbReference type="PANTHER" id="PTHR43132:SF9">
    <property type="entry name" value="ARSR FAMILY TRANSCRIPTIONAL REGULATORY PROTEIN"/>
    <property type="match status" value="1"/>
</dbReference>
<evidence type="ECO:0000256" key="1">
    <source>
        <dbReference type="ARBA" id="ARBA00023015"/>
    </source>
</evidence>
<proteinExistence type="predicted"/>
<keyword evidence="3" id="KW-0804">Transcription</keyword>
<dbReference type="InterPro" id="IPR036388">
    <property type="entry name" value="WH-like_DNA-bd_sf"/>
</dbReference>
<feature type="domain" description="HTH arsR-type" evidence="4">
    <location>
        <begin position="12"/>
        <end position="106"/>
    </location>
</feature>
<dbReference type="Gene3D" id="1.10.10.10">
    <property type="entry name" value="Winged helix-like DNA-binding domain superfamily/Winged helix DNA-binding domain"/>
    <property type="match status" value="1"/>
</dbReference>
<evidence type="ECO:0000313" key="6">
    <source>
        <dbReference type="Proteomes" id="UP001056035"/>
    </source>
</evidence>
<dbReference type="PROSITE" id="PS50987">
    <property type="entry name" value="HTH_ARSR_2"/>
    <property type="match status" value="1"/>
</dbReference>
<reference evidence="5 6" key="1">
    <citation type="submission" date="2022-06" db="EMBL/GenBank/DDBJ databases">
        <title>Paraconexibacter antarcticus.</title>
        <authorList>
            <person name="Kim C.S."/>
        </authorList>
    </citation>
    <scope>NUCLEOTIDE SEQUENCE [LARGE SCALE GENOMIC DNA]</scope>
    <source>
        <strain evidence="5 6">02-257</strain>
    </source>
</reference>
<evidence type="ECO:0000259" key="4">
    <source>
        <dbReference type="PROSITE" id="PS50987"/>
    </source>
</evidence>
<dbReference type="NCBIfam" id="NF033788">
    <property type="entry name" value="HTH_metalloreg"/>
    <property type="match status" value="1"/>
</dbReference>
<dbReference type="Proteomes" id="UP001056035">
    <property type="component" value="Chromosome"/>
</dbReference>
<gene>
    <name evidence="5" type="ORF">NBH00_11725</name>
</gene>
<dbReference type="SUPFAM" id="SSF46785">
    <property type="entry name" value="Winged helix' DNA-binding domain"/>
    <property type="match status" value="1"/>
</dbReference>
<keyword evidence="2" id="KW-0238">DNA-binding</keyword>
<dbReference type="CDD" id="cd00090">
    <property type="entry name" value="HTH_ARSR"/>
    <property type="match status" value="1"/>
</dbReference>
<keyword evidence="1" id="KW-0805">Transcription regulation</keyword>